<dbReference type="STRING" id="472759.Nhal_1043"/>
<dbReference type="EMBL" id="CP001798">
    <property type="protein sequence ID" value="ADE14216.1"/>
    <property type="molecule type" value="Genomic_DNA"/>
</dbReference>
<reference evidence="2" key="1">
    <citation type="submission" date="2010-04" db="EMBL/GenBank/DDBJ databases">
        <title>Complete genome sequence of Nitrosococcus halophilus Nc4, a salt-adapted, aerobic obligate ammonia-oxidizing sulfur purple bacterium.</title>
        <authorList>
            <consortium name="US DOE Joint Genome Institute"/>
            <person name="Campbell M.A."/>
            <person name="Malfatti S.A."/>
            <person name="Chain P.S.G."/>
            <person name="Heidelberg J.F."/>
            <person name="Ward B.B."/>
            <person name="Klotz M.G."/>
        </authorList>
    </citation>
    <scope>NUCLEOTIDE SEQUENCE [LARGE SCALE GENOMIC DNA]</scope>
    <source>
        <strain evidence="2">Nc4</strain>
    </source>
</reference>
<evidence type="ECO:0000313" key="1">
    <source>
        <dbReference type="EMBL" id="ADE14216.1"/>
    </source>
</evidence>
<gene>
    <name evidence="1" type="ordered locus">Nhal_1043</name>
</gene>
<protein>
    <submittedName>
        <fullName evidence="1">Uncharacterized protein</fullName>
    </submittedName>
</protein>
<dbReference type="KEGG" id="nhl:Nhal_1043"/>
<dbReference type="HOGENOM" id="CLU_131499_0_0_6"/>
<keyword evidence="2" id="KW-1185">Reference proteome</keyword>
<dbReference type="OrthoDB" id="3035606at2"/>
<accession>D5BZ03</accession>
<sequence>MEKELSEYRIVRILAEEVCQRIARKTIRDLQRMASSDGLLSGEDSGLNNTWEEICVQLQDEESLYWNTYEFTIHELVSAYVTELPEYERDAVWLITQAGEERDCELEEERDPDPVWNGDIVTHIVDCVITLGNDWSNRRIRAFLNRRYAAI</sequence>
<proteinExistence type="predicted"/>
<dbReference type="RefSeq" id="WP_013032108.1">
    <property type="nucleotide sequence ID" value="NC_013960.1"/>
</dbReference>
<organism evidence="1 2">
    <name type="scientific">Nitrosococcus halophilus (strain Nc4)</name>
    <dbReference type="NCBI Taxonomy" id="472759"/>
    <lineage>
        <taxon>Bacteria</taxon>
        <taxon>Pseudomonadati</taxon>
        <taxon>Pseudomonadota</taxon>
        <taxon>Gammaproteobacteria</taxon>
        <taxon>Chromatiales</taxon>
        <taxon>Chromatiaceae</taxon>
        <taxon>Nitrosococcus</taxon>
    </lineage>
</organism>
<dbReference type="AlphaFoldDB" id="D5BZ03"/>
<dbReference type="eggNOG" id="ENOG5033GG5">
    <property type="taxonomic scope" value="Bacteria"/>
</dbReference>
<name>D5BZ03_NITHN</name>
<dbReference type="Proteomes" id="UP000001844">
    <property type="component" value="Chromosome"/>
</dbReference>
<evidence type="ECO:0000313" key="2">
    <source>
        <dbReference type="Proteomes" id="UP000001844"/>
    </source>
</evidence>